<dbReference type="EMBL" id="LAZR01001263">
    <property type="protein sequence ID" value="KKN47653.1"/>
    <property type="molecule type" value="Genomic_DNA"/>
</dbReference>
<comment type="caution">
    <text evidence="5">The sequence shown here is derived from an EMBL/GenBank/DDBJ whole genome shotgun (WGS) entry which is preliminary data.</text>
</comment>
<dbReference type="SUPFAM" id="SSF111331">
    <property type="entry name" value="NAD kinase/diacylglycerol kinase-like"/>
    <property type="match status" value="1"/>
</dbReference>
<evidence type="ECO:0000256" key="1">
    <source>
        <dbReference type="ARBA" id="ARBA00022679"/>
    </source>
</evidence>
<evidence type="ECO:0000256" key="2">
    <source>
        <dbReference type="ARBA" id="ARBA00022777"/>
    </source>
</evidence>
<keyword evidence="1" id="KW-0808">Transferase</keyword>
<name>A0A0F9U1X3_9ZZZZ</name>
<dbReference type="HAMAP" id="MF_00361">
    <property type="entry name" value="NAD_kinase"/>
    <property type="match status" value="1"/>
</dbReference>
<evidence type="ECO:0000256" key="3">
    <source>
        <dbReference type="ARBA" id="ARBA00022857"/>
    </source>
</evidence>
<dbReference type="InterPro" id="IPR017437">
    <property type="entry name" value="ATP-NAD_kinase_PpnK-typ_C"/>
</dbReference>
<dbReference type="GO" id="GO:0019674">
    <property type="term" value="P:NAD+ metabolic process"/>
    <property type="evidence" value="ECO:0007669"/>
    <property type="project" value="InterPro"/>
</dbReference>
<dbReference type="InterPro" id="IPR017438">
    <property type="entry name" value="ATP-NAD_kinase_N"/>
</dbReference>
<proteinExistence type="inferred from homology"/>
<dbReference type="Pfam" id="PF20143">
    <property type="entry name" value="NAD_kinase_C"/>
    <property type="match status" value="1"/>
</dbReference>
<dbReference type="PANTHER" id="PTHR20275">
    <property type="entry name" value="NAD KINASE"/>
    <property type="match status" value="1"/>
</dbReference>
<dbReference type="Pfam" id="PF01513">
    <property type="entry name" value="NAD_kinase"/>
    <property type="match status" value="1"/>
</dbReference>
<accession>A0A0F9U1X3</accession>
<reference evidence="5" key="1">
    <citation type="journal article" date="2015" name="Nature">
        <title>Complex archaea that bridge the gap between prokaryotes and eukaryotes.</title>
        <authorList>
            <person name="Spang A."/>
            <person name="Saw J.H."/>
            <person name="Jorgensen S.L."/>
            <person name="Zaremba-Niedzwiedzka K."/>
            <person name="Martijn J."/>
            <person name="Lind A.E."/>
            <person name="van Eijk R."/>
            <person name="Schleper C."/>
            <person name="Guy L."/>
            <person name="Ettema T.J."/>
        </authorList>
    </citation>
    <scope>NUCLEOTIDE SEQUENCE</scope>
</reference>
<sequence>MARPHVIILGNMAKPGVGQQIDDLLPWFEQRVDVLGVQRADEPCVDDCEKSDLCIVFGGDGTLLYAARTLAHTHVPLLGVNMGKLGFLAEFTVAEMQQHLDTILTGEVKPTERMMLNVHVAGCEHEPFTATAVNDIAIHAGAPFRMIDLNVEQDGGTISRYLGDGLVIATPTGSTAYNMSVGGPIMEPTLDAVAITPVAPHTLALRPIVVRSDQTIHITAVKVNPGSTVIIDGQATTGLCEGDTVDIRRSETPALIISHPGRSFFRTLTDKLQWGRSPHHGGDAT</sequence>
<dbReference type="Gene3D" id="3.40.50.10330">
    <property type="entry name" value="Probable inorganic polyphosphate/atp-NAD kinase, domain 1"/>
    <property type="match status" value="1"/>
</dbReference>
<organism evidence="5">
    <name type="scientific">marine sediment metagenome</name>
    <dbReference type="NCBI Taxonomy" id="412755"/>
    <lineage>
        <taxon>unclassified sequences</taxon>
        <taxon>metagenomes</taxon>
        <taxon>ecological metagenomes</taxon>
    </lineage>
</organism>
<dbReference type="GO" id="GO:0006741">
    <property type="term" value="P:NADP+ biosynthetic process"/>
    <property type="evidence" value="ECO:0007669"/>
    <property type="project" value="InterPro"/>
</dbReference>
<keyword evidence="3" id="KW-0521">NADP</keyword>
<dbReference type="AlphaFoldDB" id="A0A0F9U1X3"/>
<keyword evidence="4" id="KW-0520">NAD</keyword>
<dbReference type="InterPro" id="IPR016064">
    <property type="entry name" value="NAD/diacylglycerol_kinase_sf"/>
</dbReference>
<evidence type="ECO:0000313" key="5">
    <source>
        <dbReference type="EMBL" id="KKN47653.1"/>
    </source>
</evidence>
<dbReference type="GO" id="GO:0003951">
    <property type="term" value="F:NAD+ kinase activity"/>
    <property type="evidence" value="ECO:0007669"/>
    <property type="project" value="InterPro"/>
</dbReference>
<evidence type="ECO:0000256" key="4">
    <source>
        <dbReference type="ARBA" id="ARBA00023027"/>
    </source>
</evidence>
<evidence type="ECO:0008006" key="6">
    <source>
        <dbReference type="Google" id="ProtNLM"/>
    </source>
</evidence>
<keyword evidence="2" id="KW-0418">Kinase</keyword>
<dbReference type="PANTHER" id="PTHR20275:SF0">
    <property type="entry name" value="NAD KINASE"/>
    <property type="match status" value="1"/>
</dbReference>
<gene>
    <name evidence="5" type="ORF">LCGC14_0660780</name>
</gene>
<dbReference type="InterPro" id="IPR002504">
    <property type="entry name" value="NADK"/>
</dbReference>
<dbReference type="Gene3D" id="2.60.200.30">
    <property type="entry name" value="Probable inorganic polyphosphate/atp-NAD kinase, domain 2"/>
    <property type="match status" value="1"/>
</dbReference>
<protein>
    <recommendedName>
        <fullName evidence="6">NAD kinase</fullName>
    </recommendedName>
</protein>